<dbReference type="Proteomes" id="UP000095767">
    <property type="component" value="Unassembled WGS sequence"/>
</dbReference>
<feature type="region of interest" description="Disordered" evidence="1">
    <location>
        <begin position="15"/>
        <end position="81"/>
    </location>
</feature>
<reference evidence="2 3" key="1">
    <citation type="submission" date="2016-09" db="EMBL/GenBank/DDBJ databases">
        <title>The draft genome of Dichanthelium oligosanthes: A C3 panicoid grass species.</title>
        <authorList>
            <person name="Studer A.J."/>
            <person name="Schnable J.C."/>
            <person name="Brutnell T.P."/>
        </authorList>
    </citation>
    <scope>NUCLEOTIDE SEQUENCE [LARGE SCALE GENOMIC DNA]</scope>
    <source>
        <strain evidence="3">cv. Kellogg 1175</strain>
        <tissue evidence="2">Leaf</tissue>
    </source>
</reference>
<dbReference type="EMBL" id="LWDX02035751">
    <property type="protein sequence ID" value="OEL25998.1"/>
    <property type="molecule type" value="Genomic_DNA"/>
</dbReference>
<evidence type="ECO:0000256" key="1">
    <source>
        <dbReference type="SAM" id="MobiDB-lite"/>
    </source>
</evidence>
<feature type="compositionally biased region" description="Basic and acidic residues" evidence="1">
    <location>
        <begin position="67"/>
        <end position="76"/>
    </location>
</feature>
<proteinExistence type="predicted"/>
<dbReference type="AlphaFoldDB" id="A0A1E5VLJ2"/>
<name>A0A1E5VLJ2_9POAL</name>
<keyword evidence="3" id="KW-1185">Reference proteome</keyword>
<protein>
    <submittedName>
        <fullName evidence="2">U-box domain-containing protein 73</fullName>
    </submittedName>
</protein>
<organism evidence="2 3">
    <name type="scientific">Dichanthelium oligosanthes</name>
    <dbReference type="NCBI Taxonomy" id="888268"/>
    <lineage>
        <taxon>Eukaryota</taxon>
        <taxon>Viridiplantae</taxon>
        <taxon>Streptophyta</taxon>
        <taxon>Embryophyta</taxon>
        <taxon>Tracheophyta</taxon>
        <taxon>Spermatophyta</taxon>
        <taxon>Magnoliopsida</taxon>
        <taxon>Liliopsida</taxon>
        <taxon>Poales</taxon>
        <taxon>Poaceae</taxon>
        <taxon>PACMAD clade</taxon>
        <taxon>Panicoideae</taxon>
        <taxon>Panicodae</taxon>
        <taxon>Paniceae</taxon>
        <taxon>Dichantheliinae</taxon>
        <taxon>Dichanthelium</taxon>
    </lineage>
</organism>
<sequence length="398" mass="43417">MLAFIAVKFGAGGKWATGRDFGVSTSSSARSSSTWRSPPRSPRRGQASSDVTGTSGSAPLVPAARTGSEEEARPEQDQAALTRSGYGAMMRRALAKIQEDAEVQAKAPFAKMKESMTGLMDLAYGKARHPNPPELPREFATRWPHDDSMCILFSENEASPLLPSLTEIPKLLLPFVKNECPITDKTLSQSSTAPNHHFCDMIAAWNLDHMAHSSASSTLPIPIAPSEEQIQDILRKFSGHSVMQEQALHEIQKTILDIGGMEMLLDLLKVEDAVVADALLECLMVSDDVLLLLDCLPKDSCVVDKMCDKAVELVNIIMAEQGTGYITPEVTYSAISLVHAIVKRNVHKVEKAKNLVDFKKRLSDLLSSGVPTHTIFHIKEIIKTLSVSFQSPAIISTK</sequence>
<evidence type="ECO:0000313" key="2">
    <source>
        <dbReference type="EMBL" id="OEL25998.1"/>
    </source>
</evidence>
<accession>A0A1E5VLJ2</accession>
<comment type="caution">
    <text evidence="2">The sequence shown here is derived from an EMBL/GenBank/DDBJ whole genome shotgun (WGS) entry which is preliminary data.</text>
</comment>
<feature type="compositionally biased region" description="Low complexity" evidence="1">
    <location>
        <begin position="24"/>
        <end position="49"/>
    </location>
</feature>
<gene>
    <name evidence="2" type="ORF">BAE44_0012983</name>
</gene>
<evidence type="ECO:0000313" key="3">
    <source>
        <dbReference type="Proteomes" id="UP000095767"/>
    </source>
</evidence>